<feature type="region of interest" description="Disordered" evidence="1">
    <location>
        <begin position="1"/>
        <end position="79"/>
    </location>
</feature>
<feature type="region of interest" description="Disordered" evidence="1">
    <location>
        <begin position="144"/>
        <end position="166"/>
    </location>
</feature>
<feature type="compositionally biased region" description="Basic residues" evidence="1">
    <location>
        <begin position="45"/>
        <end position="57"/>
    </location>
</feature>
<gene>
    <name evidence="2" type="ORF">PRZ48_004724</name>
</gene>
<proteinExistence type="predicted"/>
<feature type="compositionally biased region" description="Low complexity" evidence="1">
    <location>
        <begin position="27"/>
        <end position="44"/>
    </location>
</feature>
<sequence>MARRKRSTPEPEGTAVRAARYNQRRLAIAASPSPIASPTTATGRAPRRQAAPRRRRPSNSNARPATTRSTDPTVPDPSGTCHFLKLPAELRVNVYEMILGATYKRGQILANLPIPAIAHINKETRNEVLPLHFETTGFQVAVGTNSNQPGRRHRRESGTLGLHPNVTASLRDDNGLGEHGALRNITFLIYSSADIQDARQKLPAFTQEAFRFLIARLHITVEKKGEVKTQRLPGVTHHPALREIRDPEVFDECFASAEAMAREIAEDDDFSGGFKVDDLLKIAMEFRVQKAGSKASEDEQED</sequence>
<evidence type="ECO:0000313" key="2">
    <source>
        <dbReference type="EMBL" id="KAK4503809.1"/>
    </source>
</evidence>
<accession>A0ABR0EQC4</accession>
<comment type="caution">
    <text evidence="2">The sequence shown here is derived from an EMBL/GenBank/DDBJ whole genome shotgun (WGS) entry which is preliminary data.</text>
</comment>
<organism evidence="2 3">
    <name type="scientific">Zasmidium cellare</name>
    <name type="common">Wine cellar mold</name>
    <name type="synonym">Racodium cellare</name>
    <dbReference type="NCBI Taxonomy" id="395010"/>
    <lineage>
        <taxon>Eukaryota</taxon>
        <taxon>Fungi</taxon>
        <taxon>Dikarya</taxon>
        <taxon>Ascomycota</taxon>
        <taxon>Pezizomycotina</taxon>
        <taxon>Dothideomycetes</taxon>
        <taxon>Dothideomycetidae</taxon>
        <taxon>Mycosphaerellales</taxon>
        <taxon>Mycosphaerellaceae</taxon>
        <taxon>Zasmidium</taxon>
    </lineage>
</organism>
<evidence type="ECO:0000256" key="1">
    <source>
        <dbReference type="SAM" id="MobiDB-lite"/>
    </source>
</evidence>
<keyword evidence="3" id="KW-1185">Reference proteome</keyword>
<protein>
    <submittedName>
        <fullName evidence="2">Uncharacterized protein</fullName>
    </submittedName>
</protein>
<evidence type="ECO:0000313" key="3">
    <source>
        <dbReference type="Proteomes" id="UP001305779"/>
    </source>
</evidence>
<name>A0ABR0EQC4_ZASCE</name>
<dbReference type="Proteomes" id="UP001305779">
    <property type="component" value="Unassembled WGS sequence"/>
</dbReference>
<reference evidence="2 3" key="1">
    <citation type="journal article" date="2023" name="G3 (Bethesda)">
        <title>A chromosome-level genome assembly of Zasmidium syzygii isolated from banana leaves.</title>
        <authorList>
            <person name="van Westerhoven A.C."/>
            <person name="Mehrabi R."/>
            <person name="Talebi R."/>
            <person name="Steentjes M.B.F."/>
            <person name="Corcolon B."/>
            <person name="Chong P.A."/>
            <person name="Kema G.H.J."/>
            <person name="Seidl M.F."/>
        </authorList>
    </citation>
    <scope>NUCLEOTIDE SEQUENCE [LARGE SCALE GENOMIC DNA]</scope>
    <source>
        <strain evidence="2 3">P124</strain>
    </source>
</reference>
<dbReference type="EMBL" id="JAXOVC010000003">
    <property type="protein sequence ID" value="KAK4503809.1"/>
    <property type="molecule type" value="Genomic_DNA"/>
</dbReference>